<evidence type="ECO:0008006" key="4">
    <source>
        <dbReference type="Google" id="ProtNLM"/>
    </source>
</evidence>
<dbReference type="EMBL" id="LZYB01000004">
    <property type="protein sequence ID" value="OBV10838.1"/>
    <property type="molecule type" value="Genomic_DNA"/>
</dbReference>
<gene>
    <name evidence="2" type="ORF">I603_2051</name>
</gene>
<evidence type="ECO:0000313" key="2">
    <source>
        <dbReference type="EMBL" id="OBV10838.1"/>
    </source>
</evidence>
<dbReference type="Proteomes" id="UP000092484">
    <property type="component" value="Unassembled WGS sequence"/>
</dbReference>
<reference evidence="2 3" key="1">
    <citation type="submission" date="2016-06" db="EMBL/GenBank/DDBJ databases">
        <title>Genome sequence of Porphyrobacter dokdonensis DSW-74.</title>
        <authorList>
            <person name="Kim J.F."/>
            <person name="Song J.Y."/>
        </authorList>
    </citation>
    <scope>NUCLEOTIDE SEQUENCE [LARGE SCALE GENOMIC DNA]</scope>
    <source>
        <strain evidence="2 3">DSW-74</strain>
    </source>
</reference>
<keyword evidence="1" id="KW-0812">Transmembrane</keyword>
<evidence type="ECO:0000313" key="3">
    <source>
        <dbReference type="Proteomes" id="UP000092484"/>
    </source>
</evidence>
<evidence type="ECO:0000256" key="1">
    <source>
        <dbReference type="SAM" id="Phobius"/>
    </source>
</evidence>
<proteinExistence type="predicted"/>
<name>A0A1A7BE83_9SPHN</name>
<dbReference type="Pfam" id="PF06835">
    <property type="entry name" value="LptC"/>
    <property type="match status" value="1"/>
</dbReference>
<dbReference type="RefSeq" id="WP_068864646.1">
    <property type="nucleotide sequence ID" value="NZ_LZYB01000004.1"/>
</dbReference>
<organism evidence="2 3">
    <name type="scientific">Erythrobacter dokdonensis DSW-74</name>
    <dbReference type="NCBI Taxonomy" id="1300349"/>
    <lineage>
        <taxon>Bacteria</taxon>
        <taxon>Pseudomonadati</taxon>
        <taxon>Pseudomonadota</taxon>
        <taxon>Alphaproteobacteria</taxon>
        <taxon>Sphingomonadales</taxon>
        <taxon>Erythrobacteraceae</taxon>
        <taxon>Erythrobacter/Porphyrobacter group</taxon>
        <taxon>Erythrobacter</taxon>
    </lineage>
</organism>
<dbReference type="AlphaFoldDB" id="A0A1A7BE83"/>
<sequence length="222" mass="23711">MVTSHTRIETSEARALRSRRQHFAAPGGSHDRLVGFLARALPVLVGIVAALMVITPLSPRGEVSFLLDRNKVALIDERLSVDNAMYRGRDDKGRPFSLMAGEAVQRSGIEGLVRMRDLVAQMVLADGPARLSAGGGTYDIEAETVAVDGPVRLTANDGYSMVAQGVSVDLKARLMRGDQGVSGEVPAGTFSARAMRADLSARTLTLEGDARLTMTPGQLRKP</sequence>
<keyword evidence="1" id="KW-1133">Transmembrane helix</keyword>
<keyword evidence="1" id="KW-0472">Membrane</keyword>
<dbReference type="STRING" id="1300349.I603_2051"/>
<accession>A0A1A7BE83</accession>
<dbReference type="PATRIC" id="fig|1300349.4.peg.2043"/>
<protein>
    <recommendedName>
        <fullName evidence="4">LPS export ABC transporter periplasmic protein LptC</fullName>
    </recommendedName>
</protein>
<feature type="transmembrane region" description="Helical" evidence="1">
    <location>
        <begin position="36"/>
        <end position="57"/>
    </location>
</feature>
<keyword evidence="3" id="KW-1185">Reference proteome</keyword>
<comment type="caution">
    <text evidence="2">The sequence shown here is derived from an EMBL/GenBank/DDBJ whole genome shotgun (WGS) entry which is preliminary data.</text>
</comment>
<dbReference type="InterPro" id="IPR010664">
    <property type="entry name" value="LipoPS_assembly_LptC-rel"/>
</dbReference>